<dbReference type="OrthoDB" id="616449at2"/>
<gene>
    <name evidence="1" type="ORF">FDK13_27980</name>
</gene>
<dbReference type="EMBL" id="SZVO01000017">
    <property type="protein sequence ID" value="TKT87948.1"/>
    <property type="molecule type" value="Genomic_DNA"/>
</dbReference>
<organism evidence="1 2">
    <name type="scientific">Dyadobacter frigoris</name>
    <dbReference type="NCBI Taxonomy" id="2576211"/>
    <lineage>
        <taxon>Bacteria</taxon>
        <taxon>Pseudomonadati</taxon>
        <taxon>Bacteroidota</taxon>
        <taxon>Cytophagia</taxon>
        <taxon>Cytophagales</taxon>
        <taxon>Spirosomataceae</taxon>
        <taxon>Dyadobacter</taxon>
    </lineage>
</organism>
<dbReference type="RefSeq" id="WP_137343334.1">
    <property type="nucleotide sequence ID" value="NZ_BSQH01000005.1"/>
</dbReference>
<reference evidence="1 2" key="1">
    <citation type="submission" date="2019-05" db="EMBL/GenBank/DDBJ databases">
        <title>Dyadobacter AR-3-8 sp. nov., isolated from arctic soil.</title>
        <authorList>
            <person name="Chaudhary D.K."/>
        </authorList>
    </citation>
    <scope>NUCLEOTIDE SEQUENCE [LARGE SCALE GENOMIC DNA]</scope>
    <source>
        <strain evidence="1 2">AR-3-8</strain>
    </source>
</reference>
<dbReference type="Proteomes" id="UP000304900">
    <property type="component" value="Unassembled WGS sequence"/>
</dbReference>
<keyword evidence="2" id="KW-1185">Reference proteome</keyword>
<dbReference type="SUPFAM" id="SSF63825">
    <property type="entry name" value="YWTD domain"/>
    <property type="match status" value="1"/>
</dbReference>
<name>A0A4U6CXJ9_9BACT</name>
<sequence>MKDTEILTEPEKQAKTLIAKHYFSGFDKAHDTYNAISAASDGKIYYVLSSDQYDIGGHMYVFNPGDESIKFLGDLTEICGEKKLKAIAQGKSHVRFYERNGKLYFSTHVGYYQLIDGMDRLPEMAPDGYKLYQGGHFLSYDLGTGQFQDLAIVPNGEGMVSMTMDLQRGHLYGISWPNGHFIHYDLERNVLKDLGAVSKKGEAGTPGDDFRSLCRSLFVDPENGTVYFSVAEGDIFSYNPSKGIIEKLQNVDLRLDYFGKYDPTRPGSMSYNWRKIFWHPTEQVAYGVHGNSGYLFRFDPRHEKIEIVDRITSEPSKKSGMFDQFSYGYLGFQLGPDQQTIYYLTGGPVYENGKRLKGEEQIAKGAAKGIENLHLITYNLTTQKYIDHGPVFYEDGQRPTYVNSIAVDAKGDIYTLARFEHQDHIIQDLVKITNPF</sequence>
<evidence type="ECO:0000313" key="1">
    <source>
        <dbReference type="EMBL" id="TKT87948.1"/>
    </source>
</evidence>
<protein>
    <recommendedName>
        <fullName evidence="3">6-bladed beta-propeller</fullName>
    </recommendedName>
</protein>
<evidence type="ECO:0008006" key="3">
    <source>
        <dbReference type="Google" id="ProtNLM"/>
    </source>
</evidence>
<accession>A0A4U6CXJ9</accession>
<dbReference type="AlphaFoldDB" id="A0A4U6CXJ9"/>
<comment type="caution">
    <text evidence="1">The sequence shown here is derived from an EMBL/GenBank/DDBJ whole genome shotgun (WGS) entry which is preliminary data.</text>
</comment>
<evidence type="ECO:0000313" key="2">
    <source>
        <dbReference type="Proteomes" id="UP000304900"/>
    </source>
</evidence>
<proteinExistence type="predicted"/>